<dbReference type="InterPro" id="IPR050985">
    <property type="entry name" value="Alpha-glycosidase_related"/>
</dbReference>
<dbReference type="PANTHER" id="PTHR43053:SF3">
    <property type="entry name" value="ALPHA-GALACTOSIDASE C-RELATED"/>
    <property type="match status" value="1"/>
</dbReference>
<evidence type="ECO:0000256" key="1">
    <source>
        <dbReference type="ARBA" id="ARBA00022801"/>
    </source>
</evidence>
<dbReference type="InterPro" id="IPR017853">
    <property type="entry name" value="GH"/>
</dbReference>
<comment type="caution">
    <text evidence="3">The sequence shown here is derived from an EMBL/GenBank/DDBJ whole genome shotgun (WGS) entry which is preliminary data.</text>
</comment>
<dbReference type="GO" id="GO:0016052">
    <property type="term" value="P:carbohydrate catabolic process"/>
    <property type="evidence" value="ECO:0007669"/>
    <property type="project" value="InterPro"/>
</dbReference>
<reference evidence="3 4" key="1">
    <citation type="submission" date="2018-09" db="EMBL/GenBank/DDBJ databases">
        <title>Isolation, diversity and antifungal activity of actinobacteria from wheat.</title>
        <authorList>
            <person name="Han C."/>
        </authorList>
    </citation>
    <scope>NUCLEOTIDE SEQUENCE [LARGE SCALE GENOMIC DNA]</scope>
    <source>
        <strain evidence="3 4">NEAU-YY265</strain>
    </source>
</reference>
<gene>
    <name evidence="3" type="ORF">DY240_00315</name>
</gene>
<dbReference type="PANTHER" id="PTHR43053">
    <property type="entry name" value="GLYCOSIDASE FAMILY 31"/>
    <property type="match status" value="1"/>
</dbReference>
<protein>
    <submittedName>
        <fullName evidence="3">Alpha-galactosidase</fullName>
    </submittedName>
</protein>
<dbReference type="InterPro" id="IPR013785">
    <property type="entry name" value="Aldolase_TIM"/>
</dbReference>
<dbReference type="GO" id="GO:0004557">
    <property type="term" value="F:alpha-galactosidase activity"/>
    <property type="evidence" value="ECO:0007669"/>
    <property type="project" value="InterPro"/>
</dbReference>
<evidence type="ECO:0000313" key="3">
    <source>
        <dbReference type="EMBL" id="RIQ37824.1"/>
    </source>
</evidence>
<dbReference type="InterPro" id="IPR038417">
    <property type="entry name" value="Alpga-gal_N_sf"/>
</dbReference>
<dbReference type="OrthoDB" id="9758822at2"/>
<dbReference type="AlphaFoldDB" id="A0A418KXM9"/>
<dbReference type="Gene3D" id="3.20.20.70">
    <property type="entry name" value="Aldolase class I"/>
    <property type="match status" value="1"/>
</dbReference>
<accession>A0A418KXM9</accession>
<dbReference type="Pfam" id="PF02065">
    <property type="entry name" value="Melibiase"/>
    <property type="match status" value="1"/>
</dbReference>
<dbReference type="Proteomes" id="UP000284057">
    <property type="component" value="Unassembled WGS sequence"/>
</dbReference>
<dbReference type="PRINTS" id="PR00743">
    <property type="entry name" value="GLHYDRLASE36"/>
</dbReference>
<proteinExistence type="predicted"/>
<dbReference type="CDD" id="cd14791">
    <property type="entry name" value="GH36"/>
    <property type="match status" value="1"/>
</dbReference>
<dbReference type="EMBL" id="QUAL01000003">
    <property type="protein sequence ID" value="RIQ37824.1"/>
    <property type="molecule type" value="Genomic_DNA"/>
</dbReference>
<evidence type="ECO:0000256" key="2">
    <source>
        <dbReference type="ARBA" id="ARBA00023295"/>
    </source>
</evidence>
<organism evidence="3 4">
    <name type="scientific">Jiangella rhizosphaerae</name>
    <dbReference type="NCBI Taxonomy" id="2293569"/>
    <lineage>
        <taxon>Bacteria</taxon>
        <taxon>Bacillati</taxon>
        <taxon>Actinomycetota</taxon>
        <taxon>Actinomycetes</taxon>
        <taxon>Jiangellales</taxon>
        <taxon>Jiangellaceae</taxon>
        <taxon>Jiangella</taxon>
    </lineage>
</organism>
<sequence length="724" mass="78201">MTSQPVSVVWGHDALTVVLAAEPGGPVRLTRIEPAALESAAPEPAAMEPAAPGPTQPLVELLVAGEGGTWSGPRQIESTVGARLRYAGHREHRAGGWTTLEVDQVDDRAGLLVTAVLRSPLGVAAIQATTTVRVTGAEPVTLHAVSSLATGAFRPGRGGADGIDVLWAENDWLAEGRWQRRPLRERRLPDVDLTAHGQNPRGALVVASHGSWSSGEYLPAGALLDTASGRAWAFQIEHNGAWRWEVGERLDGVYLALHGPGDADHQWRHTLEPGQEFGSVPAALAVGDGGPEAAVAALTAYRRAIVRPHPDRRTLPVVFNDYMNTLDGDPTTERLLPLVDAAARAGAEYFCIDAGWYDEDGTWWDSVGAWEPSATRFPNGLGEVVDAIRAAGMRPGLWLEPEVVGVRSPLADSLPPDAFFQRDGRRQAENGRYHLDLRHPAAVAHLDATVDRLVEEFGIGYFKLDYNINPGAGTDAKADAPGAGLLAHNRAHLRWLEGVLDRHPGLVLENCGSGGMRIDYALLARLQLQSTSDQQNPLRYPPIAAAAPMAVLPEQSANWAYPQPEMSDEEIAFTMTTGLLGRLYLSGHLNRMTADQFALVRDGVDAYREMRTGVAAAVPFWPLGLPGWTDGWIALGLRAGGDSLLAVWRRPGAGAVTDLPLPHLRGTTPEIDVLYPRRLPAWRQAWDADAGVLRLQGEPAPSARVFRLRDTRPIRTNRGRGEAR</sequence>
<dbReference type="InterPro" id="IPR002252">
    <property type="entry name" value="Glyco_hydro_36"/>
</dbReference>
<keyword evidence="2" id="KW-0326">Glycosidase</keyword>
<evidence type="ECO:0000313" key="4">
    <source>
        <dbReference type="Proteomes" id="UP000284057"/>
    </source>
</evidence>
<keyword evidence="1" id="KW-0378">Hydrolase</keyword>
<keyword evidence="4" id="KW-1185">Reference proteome</keyword>
<dbReference type="SUPFAM" id="SSF51445">
    <property type="entry name" value="(Trans)glycosidases"/>
    <property type="match status" value="1"/>
</dbReference>
<dbReference type="Gene3D" id="2.70.98.60">
    <property type="entry name" value="alpha-galactosidase from lactobacil brevis"/>
    <property type="match status" value="1"/>
</dbReference>
<name>A0A418KXM9_9ACTN</name>
<dbReference type="RefSeq" id="WP_119657988.1">
    <property type="nucleotide sequence ID" value="NZ_QUAL01000003.1"/>
</dbReference>